<dbReference type="InterPro" id="IPR001623">
    <property type="entry name" value="DnaJ_domain"/>
</dbReference>
<name>A0A9W7BHB4_9STRA</name>
<dbReference type="AlphaFoldDB" id="A0A9W7BHB4"/>
<dbReference type="EMBL" id="BRXX01000063">
    <property type="protein sequence ID" value="GMH86693.1"/>
    <property type="molecule type" value="Genomic_DNA"/>
</dbReference>
<keyword evidence="2" id="KW-1133">Transmembrane helix</keyword>
<dbReference type="SUPFAM" id="SSF46565">
    <property type="entry name" value="Chaperone J-domain"/>
    <property type="match status" value="1"/>
</dbReference>
<dbReference type="Proteomes" id="UP001165160">
    <property type="component" value="Unassembled WGS sequence"/>
</dbReference>
<keyword evidence="2" id="KW-0812">Transmembrane</keyword>
<proteinExistence type="predicted"/>
<evidence type="ECO:0000259" key="3">
    <source>
        <dbReference type="PROSITE" id="PS50076"/>
    </source>
</evidence>
<dbReference type="GO" id="GO:0006620">
    <property type="term" value="P:post-translational protein targeting to endoplasmic reticulum membrane"/>
    <property type="evidence" value="ECO:0007669"/>
    <property type="project" value="TreeGrafter"/>
</dbReference>
<feature type="transmembrane region" description="Helical" evidence="2">
    <location>
        <begin position="6"/>
        <end position="24"/>
    </location>
</feature>
<sequence>MPIAAILAMITIISSIHLLYALYYKITFKTEKGRIQQEPRSWSSLTKKALVVAAVVLMYAYCVGQIEQGNLEVFNPHEILNVGMSANVTVVKRAYKKLSLKHHPDKGGDAATFQQIAKAYKALSDPESIRNYEKYGHPDGPQTATLSFAAPDWLLNPTGATAGILILMYIGMFVGIIAYAWRYFNSADVEAKVKADSQSVAQMDMQHLAMGINQNSTSMDILWWVATTPENVMIAKNRIEDIEKAKKQRKEDGGLDMSAGGWADEGPGDGETREAAQQRKIKEERERKMVQAMAGKNVGSLSTEKIEGVDEGVIGIEWVRTVLEELGAWPPKIPCLTKGSASYVGALPNGPDGKPIDLLASPPIRRNMIMMIARLNSMRLNTHPVLQQAAQKGLIDGAYFQESLKFRMKVSLLFEACLRVATASKNIVLARTIVETVAMYKMGVKGAKDPASIAWFKKSIMAQYGGPSGLPSIKLHTATIETEDEDEVACNDVCTLKIDMERTHAKIFTEKKIELCQKQGLNAQEQLSKYREMWWVLVSVKDKKLKKVSQQSKQSPGGKSAAVKKLLEDHEESKSKSLVLAWPVVVQQIDKERMTVNIKFRAPAAAGEYTFTLDIKSQEFLDCDLVKDIVVNVVDESTIEKTEVNYGLEDEENKSKSVVVDDVDSDSDSDDDDNNAAKTKDDGDVVVVSSPKSADLRQRKGKGKAS</sequence>
<accession>A0A9W7BHB4</accession>
<dbReference type="Gene3D" id="2.60.40.150">
    <property type="entry name" value="C2 domain"/>
    <property type="match status" value="1"/>
</dbReference>
<evidence type="ECO:0000256" key="1">
    <source>
        <dbReference type="SAM" id="MobiDB-lite"/>
    </source>
</evidence>
<dbReference type="PANTHER" id="PTHR24075:SF0">
    <property type="entry name" value="TRANSLOCATION PROTEIN SEC63 HOMOLOG"/>
    <property type="match status" value="1"/>
</dbReference>
<comment type="caution">
    <text evidence="4">The sequence shown here is derived from an EMBL/GenBank/DDBJ whole genome shotgun (WGS) entry which is preliminary data.</text>
</comment>
<dbReference type="GO" id="GO:0003723">
    <property type="term" value="F:RNA binding"/>
    <property type="evidence" value="ECO:0007669"/>
    <property type="project" value="TreeGrafter"/>
</dbReference>
<feature type="region of interest" description="Disordered" evidence="1">
    <location>
        <begin position="650"/>
        <end position="706"/>
    </location>
</feature>
<dbReference type="Pfam" id="PF00226">
    <property type="entry name" value="DnaJ"/>
    <property type="match status" value="1"/>
</dbReference>
<dbReference type="InterPro" id="IPR035892">
    <property type="entry name" value="C2_domain_sf"/>
</dbReference>
<organism evidence="4 5">
    <name type="scientific">Triparma verrucosa</name>
    <dbReference type="NCBI Taxonomy" id="1606542"/>
    <lineage>
        <taxon>Eukaryota</taxon>
        <taxon>Sar</taxon>
        <taxon>Stramenopiles</taxon>
        <taxon>Ochrophyta</taxon>
        <taxon>Bolidophyceae</taxon>
        <taxon>Parmales</taxon>
        <taxon>Triparmaceae</taxon>
        <taxon>Triparma</taxon>
    </lineage>
</organism>
<feature type="compositionally biased region" description="Acidic residues" evidence="1">
    <location>
        <begin position="661"/>
        <end position="674"/>
    </location>
</feature>
<dbReference type="GO" id="GO:0006614">
    <property type="term" value="P:SRP-dependent cotranslational protein targeting to membrane"/>
    <property type="evidence" value="ECO:0007669"/>
    <property type="project" value="TreeGrafter"/>
</dbReference>
<protein>
    <recommendedName>
        <fullName evidence="3">J domain-containing protein</fullName>
    </recommendedName>
</protein>
<evidence type="ECO:0000313" key="4">
    <source>
        <dbReference type="EMBL" id="GMH86693.1"/>
    </source>
</evidence>
<dbReference type="CDD" id="cd06257">
    <property type="entry name" value="DnaJ"/>
    <property type="match status" value="1"/>
</dbReference>
<dbReference type="SUPFAM" id="SSF81296">
    <property type="entry name" value="E set domains"/>
    <property type="match status" value="1"/>
</dbReference>
<feature type="transmembrane region" description="Helical" evidence="2">
    <location>
        <begin position="162"/>
        <end position="184"/>
    </location>
</feature>
<dbReference type="GO" id="GO:0008320">
    <property type="term" value="F:protein transmembrane transporter activity"/>
    <property type="evidence" value="ECO:0007669"/>
    <property type="project" value="TreeGrafter"/>
</dbReference>
<dbReference type="PROSITE" id="PS50076">
    <property type="entry name" value="DNAJ_2"/>
    <property type="match status" value="1"/>
</dbReference>
<feature type="domain" description="J" evidence="3">
    <location>
        <begin position="75"/>
        <end position="136"/>
    </location>
</feature>
<evidence type="ECO:0000256" key="2">
    <source>
        <dbReference type="SAM" id="Phobius"/>
    </source>
</evidence>
<dbReference type="PANTHER" id="PTHR24075">
    <property type="entry name" value="SEC63 DOMAIN-CONTAINING"/>
    <property type="match status" value="1"/>
</dbReference>
<dbReference type="Gene3D" id="1.10.287.110">
    <property type="entry name" value="DnaJ domain"/>
    <property type="match status" value="1"/>
</dbReference>
<feature type="compositionally biased region" description="Basic and acidic residues" evidence="1">
    <location>
        <begin position="270"/>
        <end position="287"/>
    </location>
</feature>
<dbReference type="SMART" id="SM00271">
    <property type="entry name" value="DnaJ"/>
    <property type="match status" value="1"/>
</dbReference>
<keyword evidence="5" id="KW-1185">Reference proteome</keyword>
<feature type="region of interest" description="Disordered" evidence="1">
    <location>
        <begin position="246"/>
        <end position="287"/>
    </location>
</feature>
<gene>
    <name evidence="4" type="ORF">TrVE_jg11905</name>
</gene>
<reference evidence="5" key="1">
    <citation type="journal article" date="2023" name="Commun. Biol.">
        <title>Genome analysis of Parmales, the sister group of diatoms, reveals the evolutionary specialization of diatoms from phago-mixotrophs to photoautotrophs.</title>
        <authorList>
            <person name="Ban H."/>
            <person name="Sato S."/>
            <person name="Yoshikawa S."/>
            <person name="Yamada K."/>
            <person name="Nakamura Y."/>
            <person name="Ichinomiya M."/>
            <person name="Sato N."/>
            <person name="Blanc-Mathieu R."/>
            <person name="Endo H."/>
            <person name="Kuwata A."/>
            <person name="Ogata H."/>
        </authorList>
    </citation>
    <scope>NUCLEOTIDE SEQUENCE [LARGE SCALE GENOMIC DNA]</scope>
    <source>
        <strain evidence="5">NIES 3699</strain>
    </source>
</reference>
<dbReference type="InterPro" id="IPR014756">
    <property type="entry name" value="Ig_E-set"/>
</dbReference>
<evidence type="ECO:0000313" key="5">
    <source>
        <dbReference type="Proteomes" id="UP001165160"/>
    </source>
</evidence>
<keyword evidence="2" id="KW-0472">Membrane</keyword>
<dbReference type="GO" id="GO:0031207">
    <property type="term" value="C:Sec62/Sec63 complex"/>
    <property type="evidence" value="ECO:0007669"/>
    <property type="project" value="TreeGrafter"/>
</dbReference>
<dbReference type="InterPro" id="IPR036869">
    <property type="entry name" value="J_dom_sf"/>
</dbReference>